<dbReference type="Pfam" id="PF00239">
    <property type="entry name" value="Resolvase"/>
    <property type="match status" value="1"/>
</dbReference>
<dbReference type="InterPro" id="IPR006118">
    <property type="entry name" value="Recombinase_CS"/>
</dbReference>
<dbReference type="PANTHER" id="PTHR30461">
    <property type="entry name" value="DNA-INVERTASE FROM LAMBDOID PROPHAGE"/>
    <property type="match status" value="1"/>
</dbReference>
<dbReference type="SMART" id="SM00857">
    <property type="entry name" value="Resolvase"/>
    <property type="match status" value="1"/>
</dbReference>
<organism evidence="7 8">
    <name type="scientific">Hypericibacter terrae</name>
    <dbReference type="NCBI Taxonomy" id="2602015"/>
    <lineage>
        <taxon>Bacteria</taxon>
        <taxon>Pseudomonadati</taxon>
        <taxon>Pseudomonadota</taxon>
        <taxon>Alphaproteobacteria</taxon>
        <taxon>Rhodospirillales</taxon>
        <taxon>Dongiaceae</taxon>
        <taxon>Hypericibacter</taxon>
    </lineage>
</organism>
<protein>
    <submittedName>
        <fullName evidence="7">Resolvase</fullName>
    </submittedName>
</protein>
<feature type="active site" description="O-(5'-phospho-DNA)-serine intermediate" evidence="4 5">
    <location>
        <position position="12"/>
    </location>
</feature>
<dbReference type="CDD" id="cd03768">
    <property type="entry name" value="SR_ResInv"/>
    <property type="match status" value="1"/>
</dbReference>
<dbReference type="RefSeq" id="WP_151178241.1">
    <property type="nucleotide sequence ID" value="NZ_CP042906.1"/>
</dbReference>
<gene>
    <name evidence="7" type="ORF">FRZ44_33450</name>
</gene>
<dbReference type="EMBL" id="CP042906">
    <property type="protein sequence ID" value="QEX18041.1"/>
    <property type="molecule type" value="Genomic_DNA"/>
</dbReference>
<proteinExistence type="predicted"/>
<dbReference type="InterPro" id="IPR050639">
    <property type="entry name" value="SSR_resolvase"/>
</dbReference>
<dbReference type="InterPro" id="IPR036162">
    <property type="entry name" value="Resolvase-like_N_sf"/>
</dbReference>
<dbReference type="PROSITE" id="PS00397">
    <property type="entry name" value="RECOMBINASES_1"/>
    <property type="match status" value="1"/>
</dbReference>
<dbReference type="GO" id="GO:0003677">
    <property type="term" value="F:DNA binding"/>
    <property type="evidence" value="ECO:0007669"/>
    <property type="project" value="UniProtKB-KW"/>
</dbReference>
<dbReference type="Gene3D" id="3.40.50.1390">
    <property type="entry name" value="Resolvase, N-terminal catalytic domain"/>
    <property type="match status" value="1"/>
</dbReference>
<evidence type="ECO:0000256" key="3">
    <source>
        <dbReference type="ARBA" id="ARBA00023172"/>
    </source>
</evidence>
<keyword evidence="8" id="KW-1185">Reference proteome</keyword>
<dbReference type="GO" id="GO:0000150">
    <property type="term" value="F:DNA strand exchange activity"/>
    <property type="evidence" value="ECO:0007669"/>
    <property type="project" value="InterPro"/>
</dbReference>
<sequence>MTKRVALYLRVSSSGQTIENQERELAAVAQRHGWDVVQVFADEGISGAKGRDQRPGFDALCNGVARRDFDMVAAWSVDRLGRSLQDLVVFLGELHGKRVDLYLHQQGLDTSTPAGRAMFQMLGVFAEFERAMIRERVNAGLARAKAQGKRLGRPPVADAKAGKVRAAKDKGLSVRQIAGKFGIGVGTVHRILSAA</sequence>
<evidence type="ECO:0000256" key="5">
    <source>
        <dbReference type="PROSITE-ProRule" id="PRU10137"/>
    </source>
</evidence>
<evidence type="ECO:0000256" key="1">
    <source>
        <dbReference type="ARBA" id="ARBA00022908"/>
    </source>
</evidence>
<dbReference type="SUPFAM" id="SSF53041">
    <property type="entry name" value="Resolvase-like"/>
    <property type="match status" value="1"/>
</dbReference>
<keyword evidence="1" id="KW-0229">DNA integration</keyword>
<dbReference type="PANTHER" id="PTHR30461:SF2">
    <property type="entry name" value="SERINE RECOMBINASE PINE-RELATED"/>
    <property type="match status" value="1"/>
</dbReference>
<reference evidence="7 8" key="1">
    <citation type="submission" date="2019-08" db="EMBL/GenBank/DDBJ databases">
        <title>Hyperibacter terrae gen. nov., sp. nov. and Hyperibacter viscosus sp. nov., two new members in the family Rhodospirillaceae isolated from the rhizosphere of Hypericum perforatum.</title>
        <authorList>
            <person name="Noviana Z."/>
        </authorList>
    </citation>
    <scope>NUCLEOTIDE SEQUENCE [LARGE SCALE GENOMIC DNA]</scope>
    <source>
        <strain evidence="7 8">R5913</strain>
    </source>
</reference>
<dbReference type="Proteomes" id="UP000326202">
    <property type="component" value="Chromosome"/>
</dbReference>
<dbReference type="PROSITE" id="PS51736">
    <property type="entry name" value="RECOMBINASES_3"/>
    <property type="match status" value="1"/>
</dbReference>
<evidence type="ECO:0000256" key="4">
    <source>
        <dbReference type="PIRSR" id="PIRSR606118-50"/>
    </source>
</evidence>
<keyword evidence="2" id="KW-0238">DNA-binding</keyword>
<dbReference type="OrthoDB" id="9800103at2"/>
<name>A0A5J6MLD3_9PROT</name>
<evidence type="ECO:0000313" key="8">
    <source>
        <dbReference type="Proteomes" id="UP000326202"/>
    </source>
</evidence>
<feature type="domain" description="Resolvase/invertase-type recombinase catalytic" evidence="6">
    <location>
        <begin position="4"/>
        <end position="148"/>
    </location>
</feature>
<evidence type="ECO:0000259" key="6">
    <source>
        <dbReference type="PROSITE" id="PS51736"/>
    </source>
</evidence>
<evidence type="ECO:0000313" key="7">
    <source>
        <dbReference type="EMBL" id="QEX18041.1"/>
    </source>
</evidence>
<dbReference type="KEGG" id="htq:FRZ44_33450"/>
<accession>A0A5J6MLD3</accession>
<dbReference type="AlphaFoldDB" id="A0A5J6MLD3"/>
<evidence type="ECO:0000256" key="2">
    <source>
        <dbReference type="ARBA" id="ARBA00023125"/>
    </source>
</evidence>
<keyword evidence="3" id="KW-0233">DNA recombination</keyword>
<dbReference type="GO" id="GO:0015074">
    <property type="term" value="P:DNA integration"/>
    <property type="evidence" value="ECO:0007669"/>
    <property type="project" value="UniProtKB-KW"/>
</dbReference>
<dbReference type="InterPro" id="IPR006119">
    <property type="entry name" value="Resolv_N"/>
</dbReference>